<proteinExistence type="predicted"/>
<accession>A0ACC0B0J4</accession>
<gene>
    <name evidence="1" type="ORF">M9H77_15706</name>
</gene>
<evidence type="ECO:0000313" key="1">
    <source>
        <dbReference type="EMBL" id="KAI5665853.1"/>
    </source>
</evidence>
<evidence type="ECO:0000313" key="2">
    <source>
        <dbReference type="Proteomes" id="UP001060085"/>
    </source>
</evidence>
<organism evidence="1 2">
    <name type="scientific">Catharanthus roseus</name>
    <name type="common">Madagascar periwinkle</name>
    <name type="synonym">Vinca rosea</name>
    <dbReference type="NCBI Taxonomy" id="4058"/>
    <lineage>
        <taxon>Eukaryota</taxon>
        <taxon>Viridiplantae</taxon>
        <taxon>Streptophyta</taxon>
        <taxon>Embryophyta</taxon>
        <taxon>Tracheophyta</taxon>
        <taxon>Spermatophyta</taxon>
        <taxon>Magnoliopsida</taxon>
        <taxon>eudicotyledons</taxon>
        <taxon>Gunneridae</taxon>
        <taxon>Pentapetalae</taxon>
        <taxon>asterids</taxon>
        <taxon>lamiids</taxon>
        <taxon>Gentianales</taxon>
        <taxon>Apocynaceae</taxon>
        <taxon>Rauvolfioideae</taxon>
        <taxon>Vinceae</taxon>
        <taxon>Catharanthinae</taxon>
        <taxon>Catharanthus</taxon>
    </lineage>
</organism>
<name>A0ACC0B0J4_CATRO</name>
<keyword evidence="2" id="KW-1185">Reference proteome</keyword>
<sequence length="736" mass="83323">MNSKEEEGKNPGWLETLLKIDFYNEKDSECEKHGKKYKTQFCIDCKSEPYCDSCTQQHTSHIKHHVLQVVRCSQRAAIRTKDIKKLVRVDQIQPFIINNHQIVFLQSRDTKGEPTCENCRGRMLQSTYKFCSIACQVEKSQTEANNNDFTQSCSAQEPPVENHLPRRSRKGTPPNCHMYNSLIRGYCNGEEPDKAILLYKEMILSGTLPNEFTFPFVLKACAIRAAYKDGILIHAMVIKLGYQSQVFVQNGLINVYVGTGEIYEARKVFDGMREKSLISWNSMISGYSKMGYCQEAFLMFRRMRERGIGPDGFTFVSLLTASSQEHNLEFGRYLHFYIVINGLTVDVRVQNALLDMYAKGGDLHAAQRVFDQMVDRTVVSWTSLLSAYAKHGFLGLANSIFSQMPEKNVISWNAMISSYLQGGCLLDACNLFFKMLSSGVEPDETTLVSILSACAQLGDLVLGDKILDYISSNHRVKHTITLHNAVIDMYSKCGSIGKAFELFLEMPEKNVVSWNIMIGALALHGDGYRAIQLFEEMQVEGIQPDKITFTGLLSACCHCGLVDIGRYYFEKMGQTYRLPYEIEHYACMVDILGRGGLLDAAVKLIGGMPMKPDAIIWGALLGSSRIHRNISFAKQILKQLLELNMYSGGLYVLMSNIFCEAQRWEDMKKMRQLMMNHGIKKHNAVSSIEINGCIHEFLVDDKMHEASNSIYMVLDKLMDHLKSEGLSTLLLDVEVF</sequence>
<reference evidence="2" key="1">
    <citation type="journal article" date="2023" name="Nat. Plants">
        <title>Single-cell RNA sequencing provides a high-resolution roadmap for understanding the multicellular compartmentation of specialized metabolism.</title>
        <authorList>
            <person name="Sun S."/>
            <person name="Shen X."/>
            <person name="Li Y."/>
            <person name="Li Y."/>
            <person name="Wang S."/>
            <person name="Li R."/>
            <person name="Zhang H."/>
            <person name="Shen G."/>
            <person name="Guo B."/>
            <person name="Wei J."/>
            <person name="Xu J."/>
            <person name="St-Pierre B."/>
            <person name="Chen S."/>
            <person name="Sun C."/>
        </authorList>
    </citation>
    <scope>NUCLEOTIDE SEQUENCE [LARGE SCALE GENOMIC DNA]</scope>
</reference>
<dbReference type="EMBL" id="CM044704">
    <property type="protein sequence ID" value="KAI5665853.1"/>
    <property type="molecule type" value="Genomic_DNA"/>
</dbReference>
<comment type="caution">
    <text evidence="1">The sequence shown here is derived from an EMBL/GenBank/DDBJ whole genome shotgun (WGS) entry which is preliminary data.</text>
</comment>
<dbReference type="Proteomes" id="UP001060085">
    <property type="component" value="Linkage Group LG04"/>
</dbReference>
<protein>
    <submittedName>
        <fullName evidence="1">Uncharacterized protein</fullName>
    </submittedName>
</protein>